<dbReference type="STRING" id="44941.A0A397U8A3"/>
<accession>A0A397U8A3</accession>
<gene>
    <name evidence="1" type="ORF">C2G38_2216864</name>
</gene>
<dbReference type="Proteomes" id="UP000266673">
    <property type="component" value="Unassembled WGS sequence"/>
</dbReference>
<sequence>MNIHCKKKTWNDIKSLMDKSKKIIPSDFGHPPRNIIKHRDGYKSKYVQAVKLYQKCVISNIDKIEIHKLFLEFYKHYEREEARLPTMKICFHYLLHVANRIQTTGPCWATWQFPIDVAVIAEKFSTSSLRYAQLRTKDGILIGLRSKKRKNIAKTNYSVAAQMAIDIYSAYPNQPSIFRIQEFYEYIEYYFVHEFERKQYMLAGLEKYLKII</sequence>
<comment type="caution">
    <text evidence="1">The sequence shown here is derived from an EMBL/GenBank/DDBJ whole genome shotgun (WGS) entry which is preliminary data.</text>
</comment>
<keyword evidence="2" id="KW-1185">Reference proteome</keyword>
<name>A0A397U8A3_9GLOM</name>
<dbReference type="OrthoDB" id="2443892at2759"/>
<proteinExistence type="predicted"/>
<evidence type="ECO:0000313" key="2">
    <source>
        <dbReference type="Proteomes" id="UP000266673"/>
    </source>
</evidence>
<organism evidence="1 2">
    <name type="scientific">Gigaspora rosea</name>
    <dbReference type="NCBI Taxonomy" id="44941"/>
    <lineage>
        <taxon>Eukaryota</taxon>
        <taxon>Fungi</taxon>
        <taxon>Fungi incertae sedis</taxon>
        <taxon>Mucoromycota</taxon>
        <taxon>Glomeromycotina</taxon>
        <taxon>Glomeromycetes</taxon>
        <taxon>Diversisporales</taxon>
        <taxon>Gigasporaceae</taxon>
        <taxon>Gigaspora</taxon>
    </lineage>
</organism>
<reference evidence="1 2" key="1">
    <citation type="submission" date="2018-06" db="EMBL/GenBank/DDBJ databases">
        <title>Comparative genomics reveals the genomic features of Rhizophagus irregularis, R. cerebriforme, R. diaphanum and Gigaspora rosea, and their symbiotic lifestyle signature.</title>
        <authorList>
            <person name="Morin E."/>
            <person name="San Clemente H."/>
            <person name="Chen E.C.H."/>
            <person name="De La Providencia I."/>
            <person name="Hainaut M."/>
            <person name="Kuo A."/>
            <person name="Kohler A."/>
            <person name="Murat C."/>
            <person name="Tang N."/>
            <person name="Roy S."/>
            <person name="Loubradou J."/>
            <person name="Henrissat B."/>
            <person name="Grigoriev I.V."/>
            <person name="Corradi N."/>
            <person name="Roux C."/>
            <person name="Martin F.M."/>
        </authorList>
    </citation>
    <scope>NUCLEOTIDE SEQUENCE [LARGE SCALE GENOMIC DNA]</scope>
    <source>
        <strain evidence="1 2">DAOM 194757</strain>
    </source>
</reference>
<dbReference type="EMBL" id="QKWP01001801">
    <property type="protein sequence ID" value="RIB06502.1"/>
    <property type="molecule type" value="Genomic_DNA"/>
</dbReference>
<protein>
    <submittedName>
        <fullName evidence="1">Uncharacterized protein</fullName>
    </submittedName>
</protein>
<evidence type="ECO:0000313" key="1">
    <source>
        <dbReference type="EMBL" id="RIB06502.1"/>
    </source>
</evidence>
<dbReference type="AlphaFoldDB" id="A0A397U8A3"/>